<dbReference type="KEGG" id="npy:NPRO_04660"/>
<evidence type="ECO:0000313" key="4">
    <source>
        <dbReference type="EMBL" id="BBO22871.1"/>
    </source>
</evidence>
<dbReference type="GO" id="GO:0016788">
    <property type="term" value="F:hydrolase activity, acting on ester bonds"/>
    <property type="evidence" value="ECO:0007669"/>
    <property type="project" value="InterPro"/>
</dbReference>
<name>A0A809S8D3_9BACT</name>
<accession>A0A809S8D3</accession>
<dbReference type="CDD" id="cd01310">
    <property type="entry name" value="TatD_DNAse"/>
    <property type="match status" value="1"/>
</dbReference>
<evidence type="ECO:0000256" key="3">
    <source>
        <dbReference type="PIRSR" id="PIRSR005902-1"/>
    </source>
</evidence>
<organism evidence="4 5">
    <name type="scientific">Candidatus Nitrosymbiomonas proteolyticus</name>
    <dbReference type="NCBI Taxonomy" id="2608984"/>
    <lineage>
        <taxon>Bacteria</taxon>
        <taxon>Bacillati</taxon>
        <taxon>Armatimonadota</taxon>
        <taxon>Armatimonadota incertae sedis</taxon>
        <taxon>Candidatus Nitrosymbiomonas</taxon>
    </lineage>
</organism>
<dbReference type="GO" id="GO:0004536">
    <property type="term" value="F:DNA nuclease activity"/>
    <property type="evidence" value="ECO:0007669"/>
    <property type="project" value="InterPro"/>
</dbReference>
<dbReference type="Proteomes" id="UP000662873">
    <property type="component" value="Chromosome"/>
</dbReference>
<feature type="binding site" evidence="3">
    <location>
        <position position="130"/>
    </location>
    <ligand>
        <name>a divalent metal cation</name>
        <dbReference type="ChEBI" id="CHEBI:60240"/>
        <label>2</label>
    </ligand>
</feature>
<dbReference type="Pfam" id="PF01026">
    <property type="entry name" value="TatD_DNase"/>
    <property type="match status" value="1"/>
</dbReference>
<feature type="binding site" evidence="3">
    <location>
        <position position="8"/>
    </location>
    <ligand>
        <name>a divalent metal cation</name>
        <dbReference type="ChEBI" id="CHEBI:60240"/>
        <label>1</label>
    </ligand>
</feature>
<dbReference type="GO" id="GO:0046872">
    <property type="term" value="F:metal ion binding"/>
    <property type="evidence" value="ECO:0007669"/>
    <property type="project" value="UniProtKB-KW"/>
</dbReference>
<dbReference type="AlphaFoldDB" id="A0A809S8D3"/>
<dbReference type="InterPro" id="IPR001130">
    <property type="entry name" value="TatD-like"/>
</dbReference>
<keyword evidence="1 3" id="KW-0479">Metal-binding</keyword>
<dbReference type="PROSITE" id="PS01137">
    <property type="entry name" value="TATD_1"/>
    <property type="match status" value="1"/>
</dbReference>
<dbReference type="PIRSF" id="PIRSF005902">
    <property type="entry name" value="DNase_TatD"/>
    <property type="match status" value="1"/>
</dbReference>
<dbReference type="FunFam" id="3.20.20.140:FF:000005">
    <property type="entry name" value="TatD family hydrolase"/>
    <property type="match status" value="1"/>
</dbReference>
<gene>
    <name evidence="4" type="ORF">NPRO_04660</name>
</gene>
<dbReference type="InterPro" id="IPR015991">
    <property type="entry name" value="TatD/YcfH-like"/>
</dbReference>
<reference evidence="4" key="1">
    <citation type="journal article" name="DNA Res.">
        <title>The physiological potential of anammox bacteria as revealed by their core genome structure.</title>
        <authorList>
            <person name="Okubo T."/>
            <person name="Toyoda A."/>
            <person name="Fukuhara K."/>
            <person name="Uchiyama I."/>
            <person name="Harigaya Y."/>
            <person name="Kuroiwa M."/>
            <person name="Suzuki T."/>
            <person name="Murakami Y."/>
            <person name="Suwa Y."/>
            <person name="Takami H."/>
        </authorList>
    </citation>
    <scope>NUCLEOTIDE SEQUENCE</scope>
    <source>
        <strain evidence="4">317325-2</strain>
    </source>
</reference>
<dbReference type="PANTHER" id="PTHR46124">
    <property type="entry name" value="D-AMINOACYL-TRNA DEACYLASE"/>
    <property type="match status" value="1"/>
</dbReference>
<dbReference type="PANTHER" id="PTHR46124:SF2">
    <property type="entry name" value="D-AMINOACYL-TRNA DEACYLASE"/>
    <property type="match status" value="1"/>
</dbReference>
<proteinExistence type="predicted"/>
<protein>
    <submittedName>
        <fullName evidence="4">Hydrolase TatD</fullName>
    </submittedName>
</protein>
<evidence type="ECO:0000313" key="5">
    <source>
        <dbReference type="Proteomes" id="UP000662873"/>
    </source>
</evidence>
<dbReference type="InterPro" id="IPR018228">
    <property type="entry name" value="DNase_TatD-rel_CS"/>
</dbReference>
<feature type="binding site" evidence="3">
    <location>
        <position position="203"/>
    </location>
    <ligand>
        <name>a divalent metal cation</name>
        <dbReference type="ChEBI" id="CHEBI:60240"/>
        <label>1</label>
    </ligand>
</feature>
<feature type="binding site" evidence="3">
    <location>
        <position position="153"/>
    </location>
    <ligand>
        <name>a divalent metal cation</name>
        <dbReference type="ChEBI" id="CHEBI:60240"/>
        <label>2</label>
    </ligand>
</feature>
<dbReference type="EMBL" id="AP021858">
    <property type="protein sequence ID" value="BBO22871.1"/>
    <property type="molecule type" value="Genomic_DNA"/>
</dbReference>
<dbReference type="Gene3D" id="3.20.20.140">
    <property type="entry name" value="Metal-dependent hydrolases"/>
    <property type="match status" value="1"/>
</dbReference>
<evidence type="ECO:0000256" key="2">
    <source>
        <dbReference type="ARBA" id="ARBA00022801"/>
    </source>
</evidence>
<dbReference type="SUPFAM" id="SSF51556">
    <property type="entry name" value="Metallo-dependent hydrolases"/>
    <property type="match status" value="1"/>
</dbReference>
<feature type="binding site" evidence="3">
    <location>
        <position position="94"/>
    </location>
    <ligand>
        <name>a divalent metal cation</name>
        <dbReference type="ChEBI" id="CHEBI:60240"/>
        <label>1</label>
    </ligand>
</feature>
<dbReference type="InterPro" id="IPR032466">
    <property type="entry name" value="Metal_Hydrolase"/>
</dbReference>
<sequence>MSGLFDTHCHLNLEEHFPSPEQEIRLAHESGVERLCVVGIDVASSQRALELAEGHEGVYAIVGWHPSGANEFSPKAIDDLERLAGDPNCVAVGEIGLDFHWKTATFEEQKSCLDAQLDLARRLGKPVVFHCREAYPELLAALESRDPWPYLFHCFSGSADDLGRALRLGAKLGVDGPVTYPKATELRELLASSPRDAWVLETDSPYLSPVPFRGKPNRPAHLRWVAEEVARVWRADFEEVAEQTTRTACEFFGISV</sequence>
<feature type="binding site" evidence="3">
    <location>
        <position position="10"/>
    </location>
    <ligand>
        <name>a divalent metal cation</name>
        <dbReference type="ChEBI" id="CHEBI:60240"/>
        <label>1</label>
    </ligand>
</feature>
<dbReference type="NCBIfam" id="TIGR00010">
    <property type="entry name" value="YchF/TatD family DNA exonuclease"/>
    <property type="match status" value="1"/>
</dbReference>
<keyword evidence="2 4" id="KW-0378">Hydrolase</keyword>
<evidence type="ECO:0000256" key="1">
    <source>
        <dbReference type="ARBA" id="ARBA00022723"/>
    </source>
</evidence>